<sequence length="209" mass="22706">MSSSFRTLSKHTRSLSRSLQATRPTTSHRAFHSPFAVLSAASPLETPPAPSSQVSSLYEKQQDHVYESSAAGQRRTYYVVSEPDPANTPYEVPSGAYPTSAPYQNYTATEAPVQRPRSSTSTSFAHPYLTSAVPQNESGVKESSSVRYREAPGEMSARGGSRGGLGLMDKATTSKGARELPSKNPQPDQPDVAERNSRLGLDNAWKERK</sequence>
<evidence type="ECO:0000313" key="2">
    <source>
        <dbReference type="EMBL" id="THH31446.1"/>
    </source>
</evidence>
<evidence type="ECO:0000313" key="3">
    <source>
        <dbReference type="Proteomes" id="UP000308730"/>
    </source>
</evidence>
<feature type="region of interest" description="Disordered" evidence="1">
    <location>
        <begin position="1"/>
        <end position="209"/>
    </location>
</feature>
<feature type="compositionally biased region" description="Polar residues" evidence="1">
    <location>
        <begin position="15"/>
        <end position="28"/>
    </location>
</feature>
<proteinExistence type="predicted"/>
<dbReference type="OrthoDB" id="3355886at2759"/>
<dbReference type="EMBL" id="SGPM01000047">
    <property type="protein sequence ID" value="THH31446.1"/>
    <property type="molecule type" value="Genomic_DNA"/>
</dbReference>
<reference evidence="2 3" key="1">
    <citation type="submission" date="2019-02" db="EMBL/GenBank/DDBJ databases">
        <title>Genome sequencing of the rare red list fungi Antrodiella citrinella (Flaviporus citrinellus).</title>
        <authorList>
            <person name="Buettner E."/>
            <person name="Kellner H."/>
        </authorList>
    </citation>
    <scope>NUCLEOTIDE SEQUENCE [LARGE SCALE GENOMIC DNA]</scope>
    <source>
        <strain evidence="2 3">DSM 108506</strain>
    </source>
</reference>
<protein>
    <submittedName>
        <fullName evidence="2">Uncharacterized protein</fullName>
    </submittedName>
</protein>
<name>A0A4S4MY93_9APHY</name>
<dbReference type="AlphaFoldDB" id="A0A4S4MY93"/>
<keyword evidence="3" id="KW-1185">Reference proteome</keyword>
<gene>
    <name evidence="2" type="ORF">EUX98_g2742</name>
</gene>
<dbReference type="Proteomes" id="UP000308730">
    <property type="component" value="Unassembled WGS sequence"/>
</dbReference>
<evidence type="ECO:0000256" key="1">
    <source>
        <dbReference type="SAM" id="MobiDB-lite"/>
    </source>
</evidence>
<accession>A0A4S4MY93</accession>
<feature type="compositionally biased region" description="Polar residues" evidence="1">
    <location>
        <begin position="132"/>
        <end position="146"/>
    </location>
</feature>
<organism evidence="2 3">
    <name type="scientific">Antrodiella citrinella</name>
    <dbReference type="NCBI Taxonomy" id="2447956"/>
    <lineage>
        <taxon>Eukaryota</taxon>
        <taxon>Fungi</taxon>
        <taxon>Dikarya</taxon>
        <taxon>Basidiomycota</taxon>
        <taxon>Agaricomycotina</taxon>
        <taxon>Agaricomycetes</taxon>
        <taxon>Polyporales</taxon>
        <taxon>Steccherinaceae</taxon>
        <taxon>Antrodiella</taxon>
    </lineage>
</organism>
<comment type="caution">
    <text evidence="2">The sequence shown here is derived from an EMBL/GenBank/DDBJ whole genome shotgun (WGS) entry which is preliminary data.</text>
</comment>